<protein>
    <submittedName>
        <fullName evidence="1">Uncharacterized protein</fullName>
    </submittedName>
</protein>
<dbReference type="AlphaFoldDB" id="A0A5B7ICZ3"/>
<name>A0A5B7ICZ3_PORTR</name>
<accession>A0A5B7ICZ3</accession>
<proteinExistence type="predicted"/>
<organism evidence="1 2">
    <name type="scientific">Portunus trituberculatus</name>
    <name type="common">Swimming crab</name>
    <name type="synonym">Neptunus trituberculatus</name>
    <dbReference type="NCBI Taxonomy" id="210409"/>
    <lineage>
        <taxon>Eukaryota</taxon>
        <taxon>Metazoa</taxon>
        <taxon>Ecdysozoa</taxon>
        <taxon>Arthropoda</taxon>
        <taxon>Crustacea</taxon>
        <taxon>Multicrustacea</taxon>
        <taxon>Malacostraca</taxon>
        <taxon>Eumalacostraca</taxon>
        <taxon>Eucarida</taxon>
        <taxon>Decapoda</taxon>
        <taxon>Pleocyemata</taxon>
        <taxon>Brachyura</taxon>
        <taxon>Eubrachyura</taxon>
        <taxon>Portunoidea</taxon>
        <taxon>Portunidae</taxon>
        <taxon>Portuninae</taxon>
        <taxon>Portunus</taxon>
    </lineage>
</organism>
<keyword evidence="2" id="KW-1185">Reference proteome</keyword>
<dbReference type="Proteomes" id="UP000324222">
    <property type="component" value="Unassembled WGS sequence"/>
</dbReference>
<comment type="caution">
    <text evidence="1">The sequence shown here is derived from an EMBL/GenBank/DDBJ whole genome shotgun (WGS) entry which is preliminary data.</text>
</comment>
<sequence length="61" mass="6811">MLVLSSPRKSNAAEFHETKLQILERTNEAARQHKAEADGGVWKGRIMSTHDALPAARHFAE</sequence>
<evidence type="ECO:0000313" key="2">
    <source>
        <dbReference type="Proteomes" id="UP000324222"/>
    </source>
</evidence>
<gene>
    <name evidence="1" type="ORF">E2C01_074315</name>
</gene>
<dbReference type="EMBL" id="VSRR010052037">
    <property type="protein sequence ID" value="MPC79769.1"/>
    <property type="molecule type" value="Genomic_DNA"/>
</dbReference>
<evidence type="ECO:0000313" key="1">
    <source>
        <dbReference type="EMBL" id="MPC79769.1"/>
    </source>
</evidence>
<reference evidence="1 2" key="1">
    <citation type="submission" date="2019-05" db="EMBL/GenBank/DDBJ databases">
        <title>Another draft genome of Portunus trituberculatus and its Hox gene families provides insights of decapod evolution.</title>
        <authorList>
            <person name="Jeong J.-H."/>
            <person name="Song I."/>
            <person name="Kim S."/>
            <person name="Choi T."/>
            <person name="Kim D."/>
            <person name="Ryu S."/>
            <person name="Kim W."/>
        </authorList>
    </citation>
    <scope>NUCLEOTIDE SEQUENCE [LARGE SCALE GENOMIC DNA]</scope>
    <source>
        <tissue evidence="1">Muscle</tissue>
    </source>
</reference>